<evidence type="ECO:0000313" key="3">
    <source>
        <dbReference type="Proteomes" id="UP000656274"/>
    </source>
</evidence>
<evidence type="ECO:0000313" key="2">
    <source>
        <dbReference type="EMBL" id="MBE9576971.1"/>
    </source>
</evidence>
<dbReference type="EMBL" id="JADFTZ010000004">
    <property type="protein sequence ID" value="MBE9576971.1"/>
    <property type="molecule type" value="Genomic_DNA"/>
</dbReference>
<dbReference type="Proteomes" id="UP000656274">
    <property type="component" value="Unassembled WGS sequence"/>
</dbReference>
<dbReference type="RefSeq" id="WP_194096244.1">
    <property type="nucleotide sequence ID" value="NZ_JADFTZ010000004.1"/>
</dbReference>
<keyword evidence="1" id="KW-1133">Transmembrane helix</keyword>
<reference evidence="2 3" key="1">
    <citation type="submission" date="2020-10" db="EMBL/GenBank/DDBJ databases">
        <title>The genome sequence of Flavobacterium aquaticum 1Y8A.</title>
        <authorList>
            <person name="Liu Y."/>
        </authorList>
    </citation>
    <scope>NUCLEOTIDE SEQUENCE [LARGE SCALE GENOMIC DNA]</scope>
    <source>
        <strain evidence="2 3">1Y8A</strain>
    </source>
</reference>
<evidence type="ECO:0008006" key="4">
    <source>
        <dbReference type="Google" id="ProtNLM"/>
    </source>
</evidence>
<keyword evidence="1" id="KW-0472">Membrane</keyword>
<proteinExistence type="predicted"/>
<keyword evidence="3" id="KW-1185">Reference proteome</keyword>
<sequence>MKKTNFKFEDISFYVDNLVPYISNKLNFKINRLHNLNRKRFALIFFSSLLILPFSQVIMLLLSNESNGFYYFLLFIVLIFGIYINSKLIYFHNNILNLKVNRDEELLITERYGNVVDIENIKIEESNHINILNDNTQFDDKFKFWLKEVVKDLNISSKKEFVVLLLFIKESVLPLKSDKWLIENFNLIFKVEIKPQYVSHIRGTELKNINTETNFSRTQREFYVLFDNINTHFTENYRKKE</sequence>
<keyword evidence="1" id="KW-0812">Transmembrane</keyword>
<accession>A0ABR9WTI9</accession>
<name>A0ABR9WTI9_9FLAO</name>
<organism evidence="2 3">
    <name type="scientific">Flavobacterium proteolyticum</name>
    <dbReference type="NCBI Taxonomy" id="2911683"/>
    <lineage>
        <taxon>Bacteria</taxon>
        <taxon>Pseudomonadati</taxon>
        <taxon>Bacteroidota</taxon>
        <taxon>Flavobacteriia</taxon>
        <taxon>Flavobacteriales</taxon>
        <taxon>Flavobacteriaceae</taxon>
        <taxon>Flavobacterium</taxon>
    </lineage>
</organism>
<comment type="caution">
    <text evidence="2">The sequence shown here is derived from an EMBL/GenBank/DDBJ whole genome shotgun (WGS) entry which is preliminary data.</text>
</comment>
<feature type="transmembrane region" description="Helical" evidence="1">
    <location>
        <begin position="68"/>
        <end position="90"/>
    </location>
</feature>
<evidence type="ECO:0000256" key="1">
    <source>
        <dbReference type="SAM" id="Phobius"/>
    </source>
</evidence>
<protein>
    <recommendedName>
        <fullName evidence="4">SMODS and SLOG-associating 2TM effector domain-containing protein</fullName>
    </recommendedName>
</protein>
<gene>
    <name evidence="2" type="ORF">IM755_09655</name>
</gene>
<feature type="transmembrane region" description="Helical" evidence="1">
    <location>
        <begin position="41"/>
        <end position="62"/>
    </location>
</feature>